<evidence type="ECO:0000256" key="1">
    <source>
        <dbReference type="ARBA" id="ARBA00022737"/>
    </source>
</evidence>
<dbReference type="InterPro" id="IPR006597">
    <property type="entry name" value="Sel1-like"/>
</dbReference>
<feature type="repeat" description="TPR" evidence="3">
    <location>
        <begin position="811"/>
        <end position="844"/>
    </location>
</feature>
<accession>A0A818Q031</accession>
<sequence>MENNESITSVQTTTQDNDKHVSKFSKDAVENRRRINMQRMQNVLLIWLDNNINENDADCNNTIKQLKRVVNNVNTFTDGKECTEFIQTITNNKICMIVSDSLGEHIVPHVHDMSQVDTIFIFCNNQEWPKQWAKEWPKQWAKEWPKIKGVFTNITSICEALKQTAHQCEQNAISISFVAPNKKLDQLDLSFMYTQILKEILLTIDFEDKHFKEFITYCRETFAENEHDLHNIEKLERDYHDQRPIWWYTYQYFLYSMLNQALRLMNVDIILRMGFFINDLHRDIQRLHSEQFHGERSDKTFTVYRGQCLSKEAFTEMTKTKCGLLSFNNFLSTSKDRDVSLCFAPQAATNPDLVGILFVITLNATDSTTPFACVSDVSYFHTEDEVLFSMHTIFHIGDIRRMEGNNHLYQVNLTLTNDSDQDLRSLSDQIRQETFADEKGWHRLGLLLIKMGQFTKAEEVYEVLLHQATNESDRANIYHQLGRIKYYQGEYSESLTYYEKSLSIRQQSLPSNHPDLGISYSNIGLVQYNMGDYPTALSFQEKALAIRQQSLLSNHLDLGTSYNNMGLVHCSMGDYPKALLYYEKDLAIGQQSLPSNHPELAMSYNNIGWVYYNAGNFPKALFNYEKALAIQQQSLPSNHPELGTSYDNIGLVHYSMGDYPKALSCCEKALPIRQLSLSSTHPELAMSYNSIGLVYNSMGDYPKALSSHEKALALRQQSLPSNHPDLAHSYNNIGLVHSNMGDYPTALSYCEKALPIRQQSLSFAHPDLAMSYNNIGLVHCNMGDYPKALSCYEKALAIQQQSLSSNHPELGTSYDNIGMVNYNMGDYLKALSSHEKALSIRQQSLPSYHPDLASSYMGISLVHCNIDDYPTALSFQEKALAIRQQSLPFNHPDLGDSCYNIGLVYENMGDYSKAHSFYERAVQIGEQSLPTNHPDVQGYRKNLENVEKKL</sequence>
<feature type="region of interest" description="Disordered" evidence="4">
    <location>
        <begin position="1"/>
        <end position="22"/>
    </location>
</feature>
<dbReference type="PROSITE" id="PS51996">
    <property type="entry name" value="TR_MART"/>
    <property type="match status" value="1"/>
</dbReference>
<evidence type="ECO:0000256" key="2">
    <source>
        <dbReference type="ARBA" id="ARBA00022803"/>
    </source>
</evidence>
<comment type="caution">
    <text evidence="6">The sequence shown here is derived from an EMBL/GenBank/DDBJ whole genome shotgun (WGS) entry which is preliminary data.</text>
</comment>
<dbReference type="GO" id="GO:0005576">
    <property type="term" value="C:extracellular region"/>
    <property type="evidence" value="ECO:0007669"/>
    <property type="project" value="InterPro"/>
</dbReference>
<dbReference type="InterPro" id="IPR011990">
    <property type="entry name" value="TPR-like_helical_dom_sf"/>
</dbReference>
<dbReference type="InterPro" id="IPR003540">
    <property type="entry name" value="ADP-ribosyltransferase"/>
</dbReference>
<reference evidence="6" key="1">
    <citation type="submission" date="2021-02" db="EMBL/GenBank/DDBJ databases">
        <authorList>
            <person name="Nowell W R."/>
        </authorList>
    </citation>
    <scope>NUCLEOTIDE SEQUENCE</scope>
</reference>
<keyword evidence="2 3" id="KW-0802">TPR repeat</keyword>
<feature type="compositionally biased region" description="Polar residues" evidence="4">
    <location>
        <begin position="1"/>
        <end position="15"/>
    </location>
</feature>
<dbReference type="Pfam" id="PF13181">
    <property type="entry name" value="TPR_8"/>
    <property type="match status" value="2"/>
</dbReference>
<keyword evidence="1" id="KW-0677">Repeat</keyword>
<protein>
    <recommendedName>
        <fullName evidence="5">ADP ribosyltransferase domain-containing protein</fullName>
    </recommendedName>
</protein>
<dbReference type="EMBL" id="CAJOAZ010000376">
    <property type="protein sequence ID" value="CAF3631912.1"/>
    <property type="molecule type" value="Genomic_DNA"/>
</dbReference>
<dbReference type="InterPro" id="IPR019734">
    <property type="entry name" value="TPR_rpt"/>
</dbReference>
<evidence type="ECO:0000256" key="4">
    <source>
        <dbReference type="SAM" id="MobiDB-lite"/>
    </source>
</evidence>
<organism evidence="6 7">
    <name type="scientific">Adineta steineri</name>
    <dbReference type="NCBI Taxonomy" id="433720"/>
    <lineage>
        <taxon>Eukaryota</taxon>
        <taxon>Metazoa</taxon>
        <taxon>Spiralia</taxon>
        <taxon>Gnathifera</taxon>
        <taxon>Rotifera</taxon>
        <taxon>Eurotatoria</taxon>
        <taxon>Bdelloidea</taxon>
        <taxon>Adinetida</taxon>
        <taxon>Adinetidae</taxon>
        <taxon>Adineta</taxon>
    </lineage>
</organism>
<name>A0A818Q031_9BILA</name>
<evidence type="ECO:0000313" key="7">
    <source>
        <dbReference type="Proteomes" id="UP000663844"/>
    </source>
</evidence>
<feature type="repeat" description="TPR" evidence="3">
    <location>
        <begin position="475"/>
        <end position="508"/>
    </location>
</feature>
<dbReference type="SUPFAM" id="SSF48452">
    <property type="entry name" value="TPR-like"/>
    <property type="match status" value="3"/>
</dbReference>
<dbReference type="SMART" id="SM00028">
    <property type="entry name" value="TPR"/>
    <property type="match status" value="12"/>
</dbReference>
<dbReference type="PANTHER" id="PTHR45641">
    <property type="entry name" value="TETRATRICOPEPTIDE REPEAT PROTEIN (AFU_ORTHOLOGUE AFUA_6G03870)"/>
    <property type="match status" value="1"/>
</dbReference>
<feature type="repeat" description="TPR" evidence="3">
    <location>
        <begin position="601"/>
        <end position="634"/>
    </location>
</feature>
<proteinExistence type="predicted"/>
<gene>
    <name evidence="6" type="ORF">OXD698_LOCUS7989</name>
</gene>
<dbReference type="SMART" id="SM00671">
    <property type="entry name" value="SEL1"/>
    <property type="match status" value="3"/>
</dbReference>
<feature type="repeat" description="TPR" evidence="3">
    <location>
        <begin position="769"/>
        <end position="802"/>
    </location>
</feature>
<dbReference type="SUPFAM" id="SSF56399">
    <property type="entry name" value="ADP-ribosylation"/>
    <property type="match status" value="1"/>
</dbReference>
<dbReference type="PROSITE" id="PS50293">
    <property type="entry name" value="TPR_REGION"/>
    <property type="match status" value="1"/>
</dbReference>
<feature type="repeat" description="TPR" evidence="3">
    <location>
        <begin position="643"/>
        <end position="676"/>
    </location>
</feature>
<dbReference type="Gene3D" id="1.25.40.10">
    <property type="entry name" value="Tetratricopeptide repeat domain"/>
    <property type="match status" value="4"/>
</dbReference>
<feature type="repeat" description="TPR" evidence="3">
    <location>
        <begin position="559"/>
        <end position="592"/>
    </location>
</feature>
<dbReference type="Pfam" id="PF13424">
    <property type="entry name" value="TPR_12"/>
    <property type="match status" value="5"/>
</dbReference>
<dbReference type="Pfam" id="PF03496">
    <property type="entry name" value="ADPrib_exo_Tox"/>
    <property type="match status" value="1"/>
</dbReference>
<evidence type="ECO:0000256" key="3">
    <source>
        <dbReference type="PROSITE-ProRule" id="PRU00339"/>
    </source>
</evidence>
<feature type="repeat" description="TPR" evidence="3">
    <location>
        <begin position="727"/>
        <end position="760"/>
    </location>
</feature>
<feature type="domain" description="ADP ribosyltransferase" evidence="5">
    <location>
        <begin position="249"/>
        <end position="408"/>
    </location>
</feature>
<dbReference type="Proteomes" id="UP000663844">
    <property type="component" value="Unassembled WGS sequence"/>
</dbReference>
<dbReference type="AlphaFoldDB" id="A0A818Q031"/>
<evidence type="ECO:0000259" key="5">
    <source>
        <dbReference type="Pfam" id="PF03496"/>
    </source>
</evidence>
<dbReference type="PROSITE" id="PS50005">
    <property type="entry name" value="TPR"/>
    <property type="match status" value="10"/>
</dbReference>
<feature type="repeat" description="TPR" evidence="3">
    <location>
        <begin position="517"/>
        <end position="550"/>
    </location>
</feature>
<feature type="repeat" description="TPR" evidence="3">
    <location>
        <begin position="895"/>
        <end position="928"/>
    </location>
</feature>
<dbReference type="PANTHER" id="PTHR45641:SF1">
    <property type="entry name" value="AAA+ ATPASE DOMAIN-CONTAINING PROTEIN"/>
    <property type="match status" value="1"/>
</dbReference>
<evidence type="ECO:0000313" key="6">
    <source>
        <dbReference type="EMBL" id="CAF3631912.1"/>
    </source>
</evidence>
<feature type="repeat" description="TPR" evidence="3">
    <location>
        <begin position="685"/>
        <end position="718"/>
    </location>
</feature>
<dbReference type="Gene3D" id="3.90.176.10">
    <property type="entry name" value="Toxin ADP-ribosyltransferase, Chain A, domain 1"/>
    <property type="match status" value="1"/>
</dbReference>